<proteinExistence type="predicted"/>
<reference evidence="2 3" key="1">
    <citation type="submission" date="2020-01" db="EMBL/GenBank/DDBJ databases">
        <title>Natronorubrum sp. JWXQ-INN 674 isolated from Inner Mongolia Autonomous Region of China.</title>
        <authorList>
            <person name="Xue Q."/>
        </authorList>
    </citation>
    <scope>NUCLEOTIDE SEQUENCE [LARGE SCALE GENOMIC DNA]</scope>
    <source>
        <strain evidence="2 3">JWXQ-INN-674</strain>
    </source>
</reference>
<dbReference type="AlphaFoldDB" id="A0A6B0VJY6"/>
<accession>A0A6B0VJY6</accession>
<keyword evidence="3" id="KW-1185">Reference proteome</keyword>
<evidence type="ECO:0000313" key="3">
    <source>
        <dbReference type="Proteomes" id="UP000434101"/>
    </source>
</evidence>
<dbReference type="PANTHER" id="PTHR47561:SF1">
    <property type="entry name" value="POLYSACCHARIDE DEACETYLASE FAMILY PROTEIN (AFU_ORTHOLOGUE AFUA_6G05030)"/>
    <property type="match status" value="1"/>
</dbReference>
<evidence type="ECO:0000259" key="1">
    <source>
        <dbReference type="Pfam" id="PF01522"/>
    </source>
</evidence>
<comment type="caution">
    <text evidence="2">The sequence shown here is derived from an EMBL/GenBank/DDBJ whole genome shotgun (WGS) entry which is preliminary data.</text>
</comment>
<dbReference type="Pfam" id="PF01522">
    <property type="entry name" value="Polysacc_deac_1"/>
    <property type="match status" value="1"/>
</dbReference>
<dbReference type="GO" id="GO:0005975">
    <property type="term" value="P:carbohydrate metabolic process"/>
    <property type="evidence" value="ECO:0007669"/>
    <property type="project" value="InterPro"/>
</dbReference>
<name>A0A6B0VJY6_9EURY</name>
<sequence>MTEEKLACITLDLENDWYFDEDGYDHLTFEYIDDYIKLIQELEIPITFFVVGKTMERFPNVINKLDEKLNSEFYLHSYQHDISKSYDFRTEVQNGKEVFESHFGYEPKGYRAPQGNIEPPEFEILEDEGFIFDSSIFPSYRPGIYSNLDKPLVPYQPTKAERLLEIPITATPYTRIPLSQSYLKLLGQPYLMYIRHTPLADSLVFNTHLQDFYQTESHDKLGQPKKTIMKRNLNNSTEIFKSLIEILQRKGYKFSTISEIRRRHEYSTKEKGDDNKQTS</sequence>
<dbReference type="RefSeq" id="WP_328821285.1">
    <property type="nucleotide sequence ID" value="NZ_WUYX01000026.1"/>
</dbReference>
<organism evidence="2 3">
    <name type="scientific">Natronorubrum halalkaliphilum</name>
    <dbReference type="NCBI Taxonomy" id="2691917"/>
    <lineage>
        <taxon>Archaea</taxon>
        <taxon>Methanobacteriati</taxon>
        <taxon>Methanobacteriota</taxon>
        <taxon>Stenosarchaea group</taxon>
        <taxon>Halobacteria</taxon>
        <taxon>Halobacteriales</taxon>
        <taxon>Natrialbaceae</taxon>
        <taxon>Natronorubrum</taxon>
    </lineage>
</organism>
<dbReference type="GO" id="GO:0016810">
    <property type="term" value="F:hydrolase activity, acting on carbon-nitrogen (but not peptide) bonds"/>
    <property type="evidence" value="ECO:0007669"/>
    <property type="project" value="InterPro"/>
</dbReference>
<protein>
    <submittedName>
        <fullName evidence="2">Polysaccharide deacetylase family protein</fullName>
    </submittedName>
</protein>
<dbReference type="PANTHER" id="PTHR47561">
    <property type="entry name" value="POLYSACCHARIDE DEACETYLASE FAMILY PROTEIN (AFU_ORTHOLOGUE AFUA_6G05030)"/>
    <property type="match status" value="1"/>
</dbReference>
<gene>
    <name evidence="2" type="ORF">GS429_07230</name>
</gene>
<evidence type="ECO:0000313" key="2">
    <source>
        <dbReference type="EMBL" id="MXV61860.1"/>
    </source>
</evidence>
<dbReference type="Gene3D" id="3.20.20.370">
    <property type="entry name" value="Glycoside hydrolase/deacetylase"/>
    <property type="match status" value="1"/>
</dbReference>
<dbReference type="SUPFAM" id="SSF88713">
    <property type="entry name" value="Glycoside hydrolase/deacetylase"/>
    <property type="match status" value="1"/>
</dbReference>
<feature type="domain" description="NodB homology" evidence="1">
    <location>
        <begin position="24"/>
        <end position="119"/>
    </location>
</feature>
<dbReference type="InterPro" id="IPR002509">
    <property type="entry name" value="NODB_dom"/>
</dbReference>
<dbReference type="EMBL" id="WUYX01000026">
    <property type="protein sequence ID" value="MXV61860.1"/>
    <property type="molecule type" value="Genomic_DNA"/>
</dbReference>
<dbReference type="InterPro" id="IPR011330">
    <property type="entry name" value="Glyco_hydro/deAcase_b/a-brl"/>
</dbReference>
<dbReference type="Proteomes" id="UP000434101">
    <property type="component" value="Unassembled WGS sequence"/>
</dbReference>